<evidence type="ECO:0000256" key="1">
    <source>
        <dbReference type="SAM" id="Phobius"/>
    </source>
</evidence>
<dbReference type="Pfam" id="PF07332">
    <property type="entry name" value="Phage_holin_3_6"/>
    <property type="match status" value="1"/>
</dbReference>
<evidence type="ECO:0000313" key="2">
    <source>
        <dbReference type="EMBL" id="RAU19519.1"/>
    </source>
</evidence>
<dbReference type="Proteomes" id="UP000250744">
    <property type="component" value="Unassembled WGS sequence"/>
</dbReference>
<keyword evidence="3" id="KW-1185">Reference proteome</keyword>
<keyword evidence="1" id="KW-0812">Transmembrane</keyword>
<evidence type="ECO:0000313" key="3">
    <source>
        <dbReference type="Proteomes" id="UP000250744"/>
    </source>
</evidence>
<keyword evidence="1" id="KW-1133">Transmembrane helix</keyword>
<comment type="caution">
    <text evidence="2">The sequence shown here is derived from an EMBL/GenBank/DDBJ whole genome shotgun (WGS) entry which is preliminary data.</text>
</comment>
<reference evidence="2 3" key="1">
    <citation type="submission" date="2018-06" db="EMBL/GenBank/DDBJ databases">
        <title>Nitrincola tibetense sp. nov., isolated from Lake XuguoCo on Tibetan Plateau.</title>
        <authorList>
            <person name="Xing P."/>
        </authorList>
    </citation>
    <scope>NUCLEOTIDE SEQUENCE [LARGE SCALE GENOMIC DNA]</scope>
    <source>
        <strain evidence="3">xg18</strain>
    </source>
</reference>
<organism evidence="2 3">
    <name type="scientific">Nitrincola tibetensis</name>
    <dbReference type="NCBI Taxonomy" id="2219697"/>
    <lineage>
        <taxon>Bacteria</taxon>
        <taxon>Pseudomonadati</taxon>
        <taxon>Pseudomonadota</taxon>
        <taxon>Gammaproteobacteria</taxon>
        <taxon>Oceanospirillales</taxon>
        <taxon>Oceanospirillaceae</taxon>
        <taxon>Nitrincola</taxon>
    </lineage>
</organism>
<accession>A0A364NQX6</accession>
<feature type="transmembrane region" description="Helical" evidence="1">
    <location>
        <begin position="75"/>
        <end position="94"/>
    </location>
</feature>
<gene>
    <name evidence="2" type="ORF">DN062_00030</name>
</gene>
<dbReference type="EMBL" id="QKRX01000001">
    <property type="protein sequence ID" value="RAU19519.1"/>
    <property type="molecule type" value="Genomic_DNA"/>
</dbReference>
<name>A0A364NQX6_9GAMM</name>
<proteinExistence type="predicted"/>
<dbReference type="OrthoDB" id="9857960at2"/>
<dbReference type="RefSeq" id="WP_112156514.1">
    <property type="nucleotide sequence ID" value="NZ_QKRX01000001.1"/>
</dbReference>
<feature type="transmembrane region" description="Helical" evidence="1">
    <location>
        <begin position="43"/>
        <end position="69"/>
    </location>
</feature>
<dbReference type="InterPro" id="IPR009937">
    <property type="entry name" value="Phage_holin_3_6"/>
</dbReference>
<sequence>MSSDQSKTSMGSTASALLAQGSLYSQLAWVELTVEKRRLMGMLLLLLVGACLLTSLLVSLTILLLLASWDTPYRISALVAAAVVYCAGFTILCLRFNALARKGDQAFSDTREELAEDLELIRKRFEQ</sequence>
<evidence type="ECO:0008006" key="4">
    <source>
        <dbReference type="Google" id="ProtNLM"/>
    </source>
</evidence>
<keyword evidence="1" id="KW-0472">Membrane</keyword>
<dbReference type="AlphaFoldDB" id="A0A364NQX6"/>
<protein>
    <recommendedName>
        <fullName evidence="4">Phage holin family protein</fullName>
    </recommendedName>
</protein>